<feature type="transmembrane region" description="Helical" evidence="1">
    <location>
        <begin position="48"/>
        <end position="67"/>
    </location>
</feature>
<dbReference type="InterPro" id="IPR042150">
    <property type="entry name" value="MmRce1-like"/>
</dbReference>
<feature type="transmembrane region" description="Helical" evidence="1">
    <location>
        <begin position="88"/>
        <end position="110"/>
    </location>
</feature>
<dbReference type="OrthoDB" id="3693644at2"/>
<evidence type="ECO:0000256" key="1">
    <source>
        <dbReference type="SAM" id="Phobius"/>
    </source>
</evidence>
<feature type="domain" description="CAAX prenyl protease 2/Lysostaphin resistance protein A-like" evidence="2">
    <location>
        <begin position="132"/>
        <end position="236"/>
    </location>
</feature>
<keyword evidence="3" id="KW-0482">Metalloprotease</keyword>
<name>A0A504USQ5_9HYPH</name>
<keyword evidence="1" id="KW-1133">Transmembrane helix</keyword>
<sequence length="275" mass="30140">MAATDSSQPASLQRRLATFYGVTLGVSWSWWGWMFFTGQMVEPGSSASHLPGLAGPLVGAIISTAVFDGKAGLRELLGRGLRIPRRPWLALALILLPLLLLAFVILVGHARGEGWPAVNAFFDYPGVPSTTGWLMSIILVLLLNGFGEEVGWRGYAFERLVAERSALRATLWVSLLWLVWHLPLFFVHRNMAEMIGPALLGWAIGLLLGAFVLSWLYLSFERSILVCALWHTAYNFAVATPAGGNLAPAVISTVVMFAGLWAAWVLRESQKPEPR</sequence>
<dbReference type="InterPro" id="IPR003675">
    <property type="entry name" value="Rce1/LyrA-like_dom"/>
</dbReference>
<dbReference type="GO" id="GO:0006508">
    <property type="term" value="P:proteolysis"/>
    <property type="evidence" value="ECO:0007669"/>
    <property type="project" value="UniProtKB-KW"/>
</dbReference>
<dbReference type="GO" id="GO:0080120">
    <property type="term" value="P:CAAX-box protein maturation"/>
    <property type="evidence" value="ECO:0007669"/>
    <property type="project" value="UniProtKB-ARBA"/>
</dbReference>
<feature type="transmembrane region" description="Helical" evidence="1">
    <location>
        <begin position="130"/>
        <end position="146"/>
    </location>
</feature>
<protein>
    <submittedName>
        <fullName evidence="3">CPBP family intramembrane metalloprotease</fullName>
    </submittedName>
</protein>
<dbReference type="AlphaFoldDB" id="A0A504USQ5"/>
<gene>
    <name evidence="3" type="ORF">FJQ55_02415</name>
</gene>
<feature type="transmembrane region" description="Helical" evidence="1">
    <location>
        <begin position="246"/>
        <end position="266"/>
    </location>
</feature>
<keyword evidence="1" id="KW-0472">Membrane</keyword>
<evidence type="ECO:0000313" key="3">
    <source>
        <dbReference type="EMBL" id="TPP09751.1"/>
    </source>
</evidence>
<feature type="transmembrane region" description="Helical" evidence="1">
    <location>
        <begin position="16"/>
        <end position="36"/>
    </location>
</feature>
<evidence type="ECO:0000259" key="2">
    <source>
        <dbReference type="Pfam" id="PF02517"/>
    </source>
</evidence>
<dbReference type="GO" id="GO:0004175">
    <property type="term" value="F:endopeptidase activity"/>
    <property type="evidence" value="ECO:0007669"/>
    <property type="project" value="UniProtKB-ARBA"/>
</dbReference>
<dbReference type="EMBL" id="VFYP01000001">
    <property type="protein sequence ID" value="TPP09751.1"/>
    <property type="molecule type" value="Genomic_DNA"/>
</dbReference>
<feature type="transmembrane region" description="Helical" evidence="1">
    <location>
        <begin position="199"/>
        <end position="218"/>
    </location>
</feature>
<dbReference type="GO" id="GO:0008237">
    <property type="term" value="F:metallopeptidase activity"/>
    <property type="evidence" value="ECO:0007669"/>
    <property type="project" value="UniProtKB-KW"/>
</dbReference>
<proteinExistence type="predicted"/>
<dbReference type="Pfam" id="PF02517">
    <property type="entry name" value="Rce1-like"/>
    <property type="match status" value="1"/>
</dbReference>
<evidence type="ECO:0000313" key="4">
    <source>
        <dbReference type="Proteomes" id="UP000316429"/>
    </source>
</evidence>
<keyword evidence="4" id="KW-1185">Reference proteome</keyword>
<dbReference type="PANTHER" id="PTHR35797:SF1">
    <property type="entry name" value="PROTEASE"/>
    <property type="match status" value="1"/>
</dbReference>
<dbReference type="RefSeq" id="WP_140826129.1">
    <property type="nucleotide sequence ID" value="NZ_VFYP01000001.1"/>
</dbReference>
<keyword evidence="1" id="KW-0812">Transmembrane</keyword>
<comment type="caution">
    <text evidence="3">The sequence shown here is derived from an EMBL/GenBank/DDBJ whole genome shotgun (WGS) entry which is preliminary data.</text>
</comment>
<dbReference type="PANTHER" id="PTHR35797">
    <property type="entry name" value="PROTEASE-RELATED"/>
    <property type="match status" value="1"/>
</dbReference>
<feature type="transmembrane region" description="Helical" evidence="1">
    <location>
        <begin position="166"/>
        <end position="187"/>
    </location>
</feature>
<accession>A0A504USQ5</accession>
<dbReference type="Proteomes" id="UP000316429">
    <property type="component" value="Unassembled WGS sequence"/>
</dbReference>
<keyword evidence="3" id="KW-0645">Protease</keyword>
<keyword evidence="3" id="KW-0378">Hydrolase</keyword>
<reference evidence="3 4" key="1">
    <citation type="submission" date="2019-06" db="EMBL/GenBank/DDBJ databases">
        <title>Rhizobium sp. CL12 isolated from roots of soybean.</title>
        <authorList>
            <person name="Wang C."/>
        </authorList>
    </citation>
    <scope>NUCLEOTIDE SEQUENCE [LARGE SCALE GENOMIC DNA]</scope>
    <source>
        <strain evidence="3 4">CL12</strain>
    </source>
</reference>
<organism evidence="3 4">
    <name type="scientific">Rhizobium glycinendophyticum</name>
    <dbReference type="NCBI Taxonomy" id="2589807"/>
    <lineage>
        <taxon>Bacteria</taxon>
        <taxon>Pseudomonadati</taxon>
        <taxon>Pseudomonadota</taxon>
        <taxon>Alphaproteobacteria</taxon>
        <taxon>Hyphomicrobiales</taxon>
        <taxon>Rhizobiaceae</taxon>
        <taxon>Rhizobium/Agrobacterium group</taxon>
        <taxon>Rhizobium</taxon>
    </lineage>
</organism>